<dbReference type="InterPro" id="IPR039599">
    <property type="entry name" value="RBM48"/>
</dbReference>
<feature type="compositionally biased region" description="Polar residues" evidence="1">
    <location>
        <begin position="67"/>
        <end position="81"/>
    </location>
</feature>
<evidence type="ECO:0000313" key="2">
    <source>
        <dbReference type="EMBL" id="KAE8655213.1"/>
    </source>
</evidence>
<sequence length="110" mass="12567">MYLVENMPLLESYFVLVSYAPEFESLDDTKDKLEGRRKEILARLNPQRSKGQPVHRLLPSNEAPPLSASSHHIPNQINSRLRNFGDSEYESHSKNAPITRVSSDQYKATL</sequence>
<feature type="compositionally biased region" description="Polar residues" evidence="1">
    <location>
        <begin position="94"/>
        <end position="110"/>
    </location>
</feature>
<dbReference type="AlphaFoldDB" id="A0A6A2WAR9"/>
<evidence type="ECO:0000313" key="3">
    <source>
        <dbReference type="Proteomes" id="UP000436088"/>
    </source>
</evidence>
<protein>
    <submittedName>
        <fullName evidence="2">Uncharacterized protein</fullName>
    </submittedName>
</protein>
<dbReference type="Proteomes" id="UP000436088">
    <property type="component" value="Unassembled WGS sequence"/>
</dbReference>
<keyword evidence="3" id="KW-1185">Reference proteome</keyword>
<dbReference type="EMBL" id="VEPZ02001782">
    <property type="protein sequence ID" value="KAE8655213.1"/>
    <property type="molecule type" value="Genomic_DNA"/>
</dbReference>
<comment type="caution">
    <text evidence="2">The sequence shown here is derived from an EMBL/GenBank/DDBJ whole genome shotgun (WGS) entry which is preliminary data.</text>
</comment>
<gene>
    <name evidence="2" type="ORF">F3Y22_tig00117034pilonHSYRG01294</name>
</gene>
<accession>A0A6A2WAR9</accession>
<feature type="region of interest" description="Disordered" evidence="1">
    <location>
        <begin position="41"/>
        <end position="110"/>
    </location>
</feature>
<dbReference type="PANTHER" id="PTHR20957">
    <property type="entry name" value="RNA-BINDING PROTEIN 48"/>
    <property type="match status" value="1"/>
</dbReference>
<dbReference type="PANTHER" id="PTHR20957:SF0">
    <property type="entry name" value="RNA-BINDING PROTEIN 48"/>
    <property type="match status" value="1"/>
</dbReference>
<organism evidence="2 3">
    <name type="scientific">Hibiscus syriacus</name>
    <name type="common">Rose of Sharon</name>
    <dbReference type="NCBI Taxonomy" id="106335"/>
    <lineage>
        <taxon>Eukaryota</taxon>
        <taxon>Viridiplantae</taxon>
        <taxon>Streptophyta</taxon>
        <taxon>Embryophyta</taxon>
        <taxon>Tracheophyta</taxon>
        <taxon>Spermatophyta</taxon>
        <taxon>Magnoliopsida</taxon>
        <taxon>eudicotyledons</taxon>
        <taxon>Gunneridae</taxon>
        <taxon>Pentapetalae</taxon>
        <taxon>rosids</taxon>
        <taxon>malvids</taxon>
        <taxon>Malvales</taxon>
        <taxon>Malvaceae</taxon>
        <taxon>Malvoideae</taxon>
        <taxon>Hibiscus</taxon>
    </lineage>
</organism>
<proteinExistence type="predicted"/>
<evidence type="ECO:0000256" key="1">
    <source>
        <dbReference type="SAM" id="MobiDB-lite"/>
    </source>
</evidence>
<name>A0A6A2WAR9_HIBSY</name>
<dbReference type="GO" id="GO:0005654">
    <property type="term" value="C:nucleoplasm"/>
    <property type="evidence" value="ECO:0007669"/>
    <property type="project" value="TreeGrafter"/>
</dbReference>
<reference evidence="2" key="1">
    <citation type="submission" date="2019-09" db="EMBL/GenBank/DDBJ databases">
        <title>Draft genome information of white flower Hibiscus syriacus.</title>
        <authorList>
            <person name="Kim Y.-M."/>
        </authorList>
    </citation>
    <scope>NUCLEOTIDE SEQUENCE [LARGE SCALE GENOMIC DNA]</scope>
    <source>
        <strain evidence="2">YM2019G1</strain>
    </source>
</reference>
<feature type="compositionally biased region" description="Basic and acidic residues" evidence="1">
    <location>
        <begin position="83"/>
        <end position="93"/>
    </location>
</feature>